<dbReference type="AlphaFoldDB" id="A0A4S4C0V2"/>
<dbReference type="PRINTS" id="PR00950">
    <property type="entry name" value="TYPE3IMSPROT"/>
</dbReference>
<dbReference type="GO" id="GO:0005886">
    <property type="term" value="C:plasma membrane"/>
    <property type="evidence" value="ECO:0007669"/>
    <property type="project" value="UniProtKB-SubCell"/>
</dbReference>
<evidence type="ECO:0000256" key="2">
    <source>
        <dbReference type="ARBA" id="ARBA00010690"/>
    </source>
</evidence>
<feature type="transmembrane region" description="Helical" evidence="12">
    <location>
        <begin position="98"/>
        <end position="129"/>
    </location>
</feature>
<evidence type="ECO:0000256" key="12">
    <source>
        <dbReference type="RuleBase" id="RU364091"/>
    </source>
</evidence>
<dbReference type="InterPro" id="IPR029025">
    <property type="entry name" value="T3SS_substrate_exporter_C"/>
</dbReference>
<feature type="transmembrane region" description="Helical" evidence="12">
    <location>
        <begin position="206"/>
        <end position="224"/>
    </location>
</feature>
<keyword evidence="9 12" id="KW-1133">Transmembrane helix</keyword>
<keyword evidence="4 12" id="KW-0813">Transport</keyword>
<organism evidence="13 14">
    <name type="scientific">Cohnella fermenti</name>
    <dbReference type="NCBI Taxonomy" id="2565925"/>
    <lineage>
        <taxon>Bacteria</taxon>
        <taxon>Bacillati</taxon>
        <taxon>Bacillota</taxon>
        <taxon>Bacilli</taxon>
        <taxon>Bacillales</taxon>
        <taxon>Paenibacillaceae</taxon>
        <taxon>Cohnella</taxon>
    </lineage>
</organism>
<dbReference type="RefSeq" id="WP_136369461.1">
    <property type="nucleotide sequence ID" value="NZ_SSOB01000009.1"/>
</dbReference>
<dbReference type="NCBIfam" id="TIGR00328">
    <property type="entry name" value="flhB"/>
    <property type="match status" value="1"/>
</dbReference>
<evidence type="ECO:0000256" key="4">
    <source>
        <dbReference type="ARBA" id="ARBA00022448"/>
    </source>
</evidence>
<dbReference type="Gene3D" id="6.10.250.2080">
    <property type="match status" value="1"/>
</dbReference>
<accession>A0A4S4C0V2</accession>
<dbReference type="InterPro" id="IPR006135">
    <property type="entry name" value="T3SS_substrate_exporter"/>
</dbReference>
<evidence type="ECO:0000256" key="11">
    <source>
        <dbReference type="ARBA" id="ARBA00023225"/>
    </source>
</evidence>
<gene>
    <name evidence="12 13" type="primary">flhB</name>
    <name evidence="13" type="ORF">E6C55_09055</name>
</gene>
<evidence type="ECO:0000256" key="3">
    <source>
        <dbReference type="ARBA" id="ARBA00021622"/>
    </source>
</evidence>
<protein>
    <recommendedName>
        <fullName evidence="3 12">Flagellar biosynthetic protein FlhB</fullName>
    </recommendedName>
</protein>
<reference evidence="13 14" key="1">
    <citation type="submission" date="2019-04" db="EMBL/GenBank/DDBJ databases">
        <title>Cohnella sp. nov. isolated from preserved vegetables.</title>
        <authorList>
            <person name="Lin S.-Y."/>
            <person name="Hung M.-H."/>
            <person name="Young C.-C."/>
        </authorList>
    </citation>
    <scope>NUCLEOTIDE SEQUENCE [LARGE SCALE GENOMIC DNA]</scope>
    <source>
        <strain evidence="13 14">CC-MHH1044</strain>
    </source>
</reference>
<keyword evidence="10 12" id="KW-0472">Membrane</keyword>
<evidence type="ECO:0000256" key="7">
    <source>
        <dbReference type="ARBA" id="ARBA00022795"/>
    </source>
</evidence>
<comment type="caution">
    <text evidence="13">The sequence shown here is derived from an EMBL/GenBank/DDBJ whole genome shotgun (WGS) entry which is preliminary data.</text>
</comment>
<dbReference type="GO" id="GO:0009306">
    <property type="term" value="P:protein secretion"/>
    <property type="evidence" value="ECO:0007669"/>
    <property type="project" value="InterPro"/>
</dbReference>
<evidence type="ECO:0000313" key="14">
    <source>
        <dbReference type="Proteomes" id="UP000310636"/>
    </source>
</evidence>
<feature type="transmembrane region" description="Helical" evidence="12">
    <location>
        <begin position="155"/>
        <end position="177"/>
    </location>
</feature>
<sequence length="369" mass="42149">MKPATDSRYLLPMNLQVFAGEKTEKATPKKRNDARRKGQVSQSQEISNSLQLIVSVSLFMVLGSFFWNRIVAMFGEIFLHRLSMDVTPGNVLTLFGQYAIQMLIFLSPIFIGAIVVGFAAHYFQVGWLFTTEPLKFKLKPLNPINGFKRLFSMRALVELAKSVLKLLAISLIVYLVLWSERDRVMALAYVPIEDIFAFAGSLTTRLGMLVAITLFLIAIGDYYYQNYSYEKSLRMSKQDIKDEFKNQEGDPKVKAKIREKQRRMAIMRMMQEVPNADVIITNPTHFAVALQYDQTKMDAPKVIAKGQDYLALRIREIAKKHDVTIMENKPLARALYERAEVGQAIPPDLFQAVAEVLAYIYRLKGRRKA</sequence>
<evidence type="ECO:0000256" key="10">
    <source>
        <dbReference type="ARBA" id="ARBA00023136"/>
    </source>
</evidence>
<dbReference type="Gene3D" id="3.40.1690.10">
    <property type="entry name" value="secretion proteins EscU"/>
    <property type="match status" value="1"/>
</dbReference>
<comment type="subcellular location">
    <subcellularLocation>
        <location evidence="1">Cell membrane</location>
        <topology evidence="1">Multi-pass membrane protein</topology>
    </subcellularLocation>
</comment>
<dbReference type="PANTHER" id="PTHR30531:SF12">
    <property type="entry name" value="FLAGELLAR BIOSYNTHETIC PROTEIN FLHB"/>
    <property type="match status" value="1"/>
</dbReference>
<dbReference type="Pfam" id="PF01312">
    <property type="entry name" value="Bac_export_2"/>
    <property type="match status" value="1"/>
</dbReference>
<evidence type="ECO:0000313" key="13">
    <source>
        <dbReference type="EMBL" id="THF81251.1"/>
    </source>
</evidence>
<evidence type="ECO:0000256" key="5">
    <source>
        <dbReference type="ARBA" id="ARBA00022475"/>
    </source>
</evidence>
<dbReference type="OrthoDB" id="9807950at2"/>
<dbReference type="SUPFAM" id="SSF160544">
    <property type="entry name" value="EscU C-terminal domain-like"/>
    <property type="match status" value="1"/>
</dbReference>
<evidence type="ECO:0000256" key="8">
    <source>
        <dbReference type="ARBA" id="ARBA00022927"/>
    </source>
</evidence>
<proteinExistence type="inferred from homology"/>
<evidence type="ECO:0000256" key="6">
    <source>
        <dbReference type="ARBA" id="ARBA00022692"/>
    </source>
</evidence>
<keyword evidence="13" id="KW-0282">Flagellum</keyword>
<name>A0A4S4C0V2_9BACL</name>
<keyword evidence="8 12" id="KW-0653">Protein transport</keyword>
<keyword evidence="13" id="KW-0966">Cell projection</keyword>
<evidence type="ECO:0000256" key="9">
    <source>
        <dbReference type="ARBA" id="ARBA00022989"/>
    </source>
</evidence>
<dbReference type="GO" id="GO:0044780">
    <property type="term" value="P:bacterial-type flagellum assembly"/>
    <property type="evidence" value="ECO:0007669"/>
    <property type="project" value="InterPro"/>
</dbReference>
<dbReference type="PANTHER" id="PTHR30531">
    <property type="entry name" value="FLAGELLAR BIOSYNTHETIC PROTEIN FLHB"/>
    <property type="match status" value="1"/>
</dbReference>
<dbReference type="Proteomes" id="UP000310636">
    <property type="component" value="Unassembled WGS sequence"/>
</dbReference>
<keyword evidence="13" id="KW-0969">Cilium</keyword>
<keyword evidence="7 12" id="KW-1005">Bacterial flagellum biogenesis</keyword>
<keyword evidence="5 12" id="KW-1003">Cell membrane</keyword>
<comment type="function">
    <text evidence="12">Required for formation of the rod structure in the basal body of the flagellar apparatus. Together with FliI and FliH, may constitute the export apparatus of flagellin.</text>
</comment>
<dbReference type="FunFam" id="3.40.1690.10:FF:000001">
    <property type="entry name" value="Flagellar biosynthetic protein FlhB"/>
    <property type="match status" value="1"/>
</dbReference>
<feature type="transmembrane region" description="Helical" evidence="12">
    <location>
        <begin position="52"/>
        <end position="78"/>
    </location>
</feature>
<keyword evidence="6 12" id="KW-0812">Transmembrane</keyword>
<comment type="similarity">
    <text evidence="2 12">Belongs to the type III secretion exporter family.</text>
</comment>
<dbReference type="InterPro" id="IPR006136">
    <property type="entry name" value="FlhB"/>
</dbReference>
<dbReference type="EMBL" id="SSOB01000009">
    <property type="protein sequence ID" value="THF81251.1"/>
    <property type="molecule type" value="Genomic_DNA"/>
</dbReference>
<keyword evidence="11 12" id="KW-1006">Bacterial flagellum protein export</keyword>
<keyword evidence="14" id="KW-1185">Reference proteome</keyword>
<evidence type="ECO:0000256" key="1">
    <source>
        <dbReference type="ARBA" id="ARBA00004651"/>
    </source>
</evidence>